<sequence>MLEPTPYVELVLDLVERIPAGKVLSYGDVAEYLGAGGPRQVGRVMAYYGGGVPW</sequence>
<keyword evidence="1" id="KW-0227">DNA damage</keyword>
<dbReference type="InterPro" id="IPR036388">
    <property type="entry name" value="WH-like_DNA-bd_sf"/>
</dbReference>
<proteinExistence type="predicted"/>
<gene>
    <name evidence="3" type="ORF">TR74_01290</name>
</gene>
<dbReference type="GO" id="GO:0008168">
    <property type="term" value="F:methyltransferase activity"/>
    <property type="evidence" value="ECO:0007669"/>
    <property type="project" value="UniProtKB-KW"/>
</dbReference>
<dbReference type="GO" id="GO:0032259">
    <property type="term" value="P:methylation"/>
    <property type="evidence" value="ECO:0007669"/>
    <property type="project" value="UniProtKB-KW"/>
</dbReference>
<dbReference type="InterPro" id="IPR014048">
    <property type="entry name" value="MethylDNA_cys_MeTrfase_DNA-bd"/>
</dbReference>
<dbReference type="SUPFAM" id="SSF46767">
    <property type="entry name" value="Methylated DNA-protein cysteine methyltransferase, C-terminal domain"/>
    <property type="match status" value="1"/>
</dbReference>
<dbReference type="InterPro" id="IPR036217">
    <property type="entry name" value="MethylDNA_cys_MeTrfase_DNAb"/>
</dbReference>
<evidence type="ECO:0000256" key="1">
    <source>
        <dbReference type="ARBA" id="ARBA00022763"/>
    </source>
</evidence>
<keyword evidence="3" id="KW-0808">Transferase</keyword>
<evidence type="ECO:0000259" key="2">
    <source>
        <dbReference type="Pfam" id="PF01035"/>
    </source>
</evidence>
<evidence type="ECO:0000313" key="3">
    <source>
        <dbReference type="EMBL" id="KWX10828.1"/>
    </source>
</evidence>
<evidence type="ECO:0000313" key="4">
    <source>
        <dbReference type="Proteomes" id="UP000070598"/>
    </source>
</evidence>
<reference evidence="4" key="1">
    <citation type="submission" date="2015-02" db="EMBL/GenBank/DDBJ databases">
        <title>Physiological reanalysis, assessment of diazotrophy, and genome sequences of multiple isolates of Streptomyces thermoautotrophicus.</title>
        <authorList>
            <person name="MacKellar D.C."/>
            <person name="Lieber L."/>
            <person name="Norman J."/>
            <person name="Bolger A."/>
            <person name="Tobin C."/>
            <person name="Murray J.W."/>
            <person name="Friesen M."/>
            <person name="Prell J."/>
        </authorList>
    </citation>
    <scope>NUCLEOTIDE SEQUENCE [LARGE SCALE GENOMIC DNA]</scope>
    <source>
        <strain evidence="4">UBT1</strain>
    </source>
</reference>
<dbReference type="Proteomes" id="UP000070598">
    <property type="component" value="Unassembled WGS sequence"/>
</dbReference>
<dbReference type="Pfam" id="PF01035">
    <property type="entry name" value="DNA_binding_1"/>
    <property type="match status" value="1"/>
</dbReference>
<dbReference type="Gene3D" id="1.10.10.10">
    <property type="entry name" value="Winged helix-like DNA-binding domain superfamily/Winged helix DNA-binding domain"/>
    <property type="match status" value="1"/>
</dbReference>
<organism evidence="3 4">
    <name type="scientific">Carbonactinospora thermoautotrophica</name>
    <dbReference type="NCBI Taxonomy" id="1469144"/>
    <lineage>
        <taxon>Bacteria</taxon>
        <taxon>Bacillati</taxon>
        <taxon>Actinomycetota</taxon>
        <taxon>Actinomycetes</taxon>
        <taxon>Kitasatosporales</taxon>
        <taxon>Carbonactinosporaceae</taxon>
        <taxon>Carbonactinospora</taxon>
    </lineage>
</organism>
<feature type="domain" description="Methylated-DNA-[protein]-cysteine S-methyltransferase DNA binding" evidence="2">
    <location>
        <begin position="9"/>
        <end position="47"/>
    </location>
</feature>
<dbReference type="GO" id="GO:0006281">
    <property type="term" value="P:DNA repair"/>
    <property type="evidence" value="ECO:0007669"/>
    <property type="project" value="InterPro"/>
</dbReference>
<protein>
    <submittedName>
        <fullName evidence="3">Cysteine methyltransferase</fullName>
    </submittedName>
</protein>
<dbReference type="AlphaFoldDB" id="A0A132NL83"/>
<name>A0A132NL83_9ACTN</name>
<keyword evidence="3" id="KW-0489">Methyltransferase</keyword>
<accession>A0A132NL83</accession>
<dbReference type="EMBL" id="JYIK01000240">
    <property type="protein sequence ID" value="KWX10828.1"/>
    <property type="molecule type" value="Genomic_DNA"/>
</dbReference>
<feature type="non-terminal residue" evidence="3">
    <location>
        <position position="54"/>
    </location>
</feature>
<comment type="caution">
    <text evidence="3">The sequence shown here is derived from an EMBL/GenBank/DDBJ whole genome shotgun (WGS) entry which is preliminary data.</text>
</comment>